<dbReference type="eggNOG" id="COG4551">
    <property type="taxonomic scope" value="Bacteria"/>
</dbReference>
<dbReference type="InterPro" id="IPR023485">
    <property type="entry name" value="Ptyr_pPase"/>
</dbReference>
<feature type="compositionally biased region" description="Basic residues" evidence="1">
    <location>
        <begin position="29"/>
        <end position="45"/>
    </location>
</feature>
<dbReference type="SUPFAM" id="SSF52788">
    <property type="entry name" value="Phosphotyrosine protein phosphatases I"/>
    <property type="match status" value="1"/>
</dbReference>
<dbReference type="Proteomes" id="UP000024547">
    <property type="component" value="Unassembled WGS sequence"/>
</dbReference>
<feature type="region of interest" description="Disordered" evidence="1">
    <location>
        <begin position="26"/>
        <end position="46"/>
    </location>
</feature>
<comment type="caution">
    <text evidence="3">The sequence shown here is derived from an EMBL/GenBank/DDBJ whole genome shotgun (WGS) entry which is preliminary data.</text>
</comment>
<sequence>MTRLFLVLPRLLTRTIEDKQMTHPENRAARRVAARKHGDRKRAPTHRGFEEKNWKLLYLRHNKLHRARQLGKIWPPKEWKKLMADIEPVNVLFICSKNQWRSPTGEAVFARVDGVATRSAGTAKSARRQVSVGDIRWADVILVMEDKHANRLRADFRQEVAYKRLHVLDIPDDYQYMDEDLIDLIRDKSEPLIFPNG</sequence>
<dbReference type="SMART" id="SM00226">
    <property type="entry name" value="LMWPc"/>
    <property type="match status" value="1"/>
</dbReference>
<evidence type="ECO:0000313" key="3">
    <source>
        <dbReference type="EMBL" id="KCZ64934.1"/>
    </source>
</evidence>
<evidence type="ECO:0000256" key="1">
    <source>
        <dbReference type="SAM" id="MobiDB-lite"/>
    </source>
</evidence>
<proteinExistence type="predicted"/>
<protein>
    <recommendedName>
        <fullName evidence="2">Phosphotyrosine protein phosphatase I domain-containing protein</fullName>
    </recommendedName>
</protein>
<gene>
    <name evidence="3" type="ORF">HY36_00765</name>
</gene>
<name>A0A059EAN4_9PROT</name>
<accession>A0A059EAN4</accession>
<dbReference type="InterPro" id="IPR036196">
    <property type="entry name" value="Ptyr_pPase_sf"/>
</dbReference>
<reference evidence="3 4" key="1">
    <citation type="journal article" date="2014" name="Antonie Van Leeuwenhoek">
        <title>Hyphomonas beringensis sp. nov. and Hyphomonas chukchiensis sp. nov., isolated from surface seawater of the Bering Sea and Chukchi Sea.</title>
        <authorList>
            <person name="Li C."/>
            <person name="Lai Q."/>
            <person name="Li G."/>
            <person name="Dong C."/>
            <person name="Wang J."/>
            <person name="Liao Y."/>
            <person name="Shao Z."/>
        </authorList>
    </citation>
    <scope>NUCLEOTIDE SEQUENCE [LARGE SCALE GENOMIC DNA]</scope>
    <source>
        <strain evidence="3 4">22II1-22F38</strain>
    </source>
</reference>
<dbReference type="PATRIC" id="fig|1280948.3.peg.149"/>
<evidence type="ECO:0000313" key="4">
    <source>
        <dbReference type="Proteomes" id="UP000024547"/>
    </source>
</evidence>
<dbReference type="AlphaFoldDB" id="A0A059EAN4"/>
<organism evidence="3 4">
    <name type="scientific">Hyphomonas atlantica</name>
    <dbReference type="NCBI Taxonomy" id="1280948"/>
    <lineage>
        <taxon>Bacteria</taxon>
        <taxon>Pseudomonadati</taxon>
        <taxon>Pseudomonadota</taxon>
        <taxon>Alphaproteobacteria</taxon>
        <taxon>Hyphomonadales</taxon>
        <taxon>Hyphomonadaceae</taxon>
        <taxon>Hyphomonas</taxon>
    </lineage>
</organism>
<dbReference type="RefSeq" id="WP_241764106.1">
    <property type="nucleotide sequence ID" value="NZ_AWFH01000001.1"/>
</dbReference>
<feature type="domain" description="Phosphotyrosine protein phosphatase I" evidence="2">
    <location>
        <begin position="89"/>
        <end position="195"/>
    </location>
</feature>
<evidence type="ECO:0000259" key="2">
    <source>
        <dbReference type="SMART" id="SM00226"/>
    </source>
</evidence>
<dbReference type="EMBL" id="AWFH01000001">
    <property type="protein sequence ID" value="KCZ64934.1"/>
    <property type="molecule type" value="Genomic_DNA"/>
</dbReference>
<dbReference type="Gene3D" id="3.40.50.2300">
    <property type="match status" value="2"/>
</dbReference>
<keyword evidence="4" id="KW-1185">Reference proteome</keyword>